<protein>
    <submittedName>
        <fullName evidence="2">Uncharacterized protein</fullName>
    </submittedName>
</protein>
<dbReference type="WBParaSite" id="ES5_v2.g10786.t1">
    <property type="protein sequence ID" value="ES5_v2.g10786.t1"/>
    <property type="gene ID" value="ES5_v2.g10786"/>
</dbReference>
<sequence length="805" mass="91493">MFEIPRQQKDESTPSKPEVMEFKASQKLLNPNQEIQSSSKASAGSDASESSFEKLKAKANIAFKTEKYKEAIEIYNEMLQLHSLNEAKKAFIYSNKSAANLMLKDGKSSLEEAKEDAMAAIKCRPNWWKGYYRLGRAQAESEEWEEAEKMLEKALALDSTSYEIRDELSNVRAQLGIRSRQDHPDPSFYAATMEEQMSEACSRLGINKVQMNDLLKKACEKPEIKDLLQGNAYRDGNGVKRDLVKAAKFYAKAAEKDNPDAMYNLGKMYNYGEGVKRDYEKSMFWLLKAANSKSLIMPGSGIPEAQHAIGLKYAEGTGVEKDYQKAAEWYEKAAKNGSGQSANNLALLYKEGLGVEKSEAKASEYFKYAAQQSGDSAAMTALLAECYLYSIGTKKDVSEGMKWQQTTADKGDPRTEGQIRIRKYIGSDESKSEFSNDKDESLPFYDEQNENDDGYSHLGDMAFKVLGTEDKNYPLNYEEYGKCVKEAAAKGSKTAQRHMEIWKNMNDAMEAFKKNNPAELVAALSKAIRLCYDTVDIPDLFKPVIIKRFKSHPNELDTIICYTQTSRKNPELKNIAQKYNKMFPEEIYLWEMVIATYMSFEQNVNAAFKTVKMALKRFPTCPLMMYSYAILLHLQDKPECIQAFDAYLAVVPEDNEKVPATHYQKAQYYITVFDIPNALASIKAGEAAEKKQLACFLPYEKNGFYLMKPMLNMFYARHMPANPQAESSPLNLRLEQIKNDPRRKIYTLKNREHFIKMAEIYGAHKLTWNETVPNVPHKPAPPNWASTKIKKISGKDMDPTKDKTR</sequence>
<evidence type="ECO:0000313" key="1">
    <source>
        <dbReference type="Proteomes" id="UP000887579"/>
    </source>
</evidence>
<name>A0AC34F1E1_9BILA</name>
<dbReference type="Proteomes" id="UP000887579">
    <property type="component" value="Unplaced"/>
</dbReference>
<proteinExistence type="predicted"/>
<evidence type="ECO:0000313" key="2">
    <source>
        <dbReference type="WBParaSite" id="ES5_v2.g10786.t1"/>
    </source>
</evidence>
<organism evidence="1 2">
    <name type="scientific">Panagrolaimus sp. ES5</name>
    <dbReference type="NCBI Taxonomy" id="591445"/>
    <lineage>
        <taxon>Eukaryota</taxon>
        <taxon>Metazoa</taxon>
        <taxon>Ecdysozoa</taxon>
        <taxon>Nematoda</taxon>
        <taxon>Chromadorea</taxon>
        <taxon>Rhabditida</taxon>
        <taxon>Tylenchina</taxon>
        <taxon>Panagrolaimomorpha</taxon>
        <taxon>Panagrolaimoidea</taxon>
        <taxon>Panagrolaimidae</taxon>
        <taxon>Panagrolaimus</taxon>
    </lineage>
</organism>
<accession>A0AC34F1E1</accession>
<reference evidence="2" key="1">
    <citation type="submission" date="2022-11" db="UniProtKB">
        <authorList>
            <consortium name="WormBaseParasite"/>
        </authorList>
    </citation>
    <scope>IDENTIFICATION</scope>
</reference>